<dbReference type="SUPFAM" id="SSF56796">
    <property type="entry name" value="Dehydroquinate synthase-like"/>
    <property type="match status" value="1"/>
</dbReference>
<keyword evidence="9 18" id="KW-0963">Cytoplasm</keyword>
<feature type="domain" description="3-dehydroquinate synthase N-terminal" evidence="19">
    <location>
        <begin position="72"/>
        <end position="184"/>
    </location>
</feature>
<reference evidence="21 22" key="1">
    <citation type="submission" date="2008-10" db="EMBL/GenBank/DDBJ databases">
        <title>Draft genome sequence of Collinsella stercoris (DSM 13279).</title>
        <authorList>
            <person name="Sudarsanam P."/>
            <person name="Ley R."/>
            <person name="Guruge J."/>
            <person name="Turnbaugh P.J."/>
            <person name="Mahowald M."/>
            <person name="Liep D."/>
            <person name="Gordon J."/>
        </authorList>
    </citation>
    <scope>NUCLEOTIDE SEQUENCE [LARGE SCALE GENOMIC DNA]</scope>
    <source>
        <strain evidence="21 22">DSM 13279</strain>
    </source>
</reference>
<comment type="subcellular location">
    <subcellularLocation>
        <location evidence="4 18">Cytoplasm</location>
    </subcellularLocation>
</comment>
<dbReference type="GO" id="GO:0009073">
    <property type="term" value="P:aromatic amino acid family biosynthetic process"/>
    <property type="evidence" value="ECO:0007669"/>
    <property type="project" value="UniProtKB-KW"/>
</dbReference>
<dbReference type="PIRSF" id="PIRSF001455">
    <property type="entry name" value="DHQ_synth"/>
    <property type="match status" value="1"/>
</dbReference>
<dbReference type="Pfam" id="PF24621">
    <property type="entry name" value="DHQS_C"/>
    <property type="match status" value="1"/>
</dbReference>
<dbReference type="AlphaFoldDB" id="B6GBP5"/>
<dbReference type="Gene3D" id="3.40.50.1970">
    <property type="match status" value="1"/>
</dbReference>
<keyword evidence="22" id="KW-1185">Reference proteome</keyword>
<comment type="similarity">
    <text evidence="6 18">Belongs to the sugar phosphate cyclases superfamily. Dehydroquinate synthase family.</text>
</comment>
<evidence type="ECO:0000256" key="13">
    <source>
        <dbReference type="ARBA" id="ARBA00022833"/>
    </source>
</evidence>
<dbReference type="GO" id="GO:0003856">
    <property type="term" value="F:3-dehydroquinate synthase activity"/>
    <property type="evidence" value="ECO:0007669"/>
    <property type="project" value="UniProtKB-UniRule"/>
</dbReference>
<feature type="binding site" evidence="18">
    <location>
        <position position="156"/>
    </location>
    <ligand>
        <name>NAD(+)</name>
        <dbReference type="ChEBI" id="CHEBI:57540"/>
    </ligand>
</feature>
<feature type="domain" description="3-dehydroquinate synthase C-terminal" evidence="20">
    <location>
        <begin position="186"/>
        <end position="328"/>
    </location>
</feature>
<evidence type="ECO:0000256" key="3">
    <source>
        <dbReference type="ARBA" id="ARBA00001947"/>
    </source>
</evidence>
<evidence type="ECO:0000256" key="5">
    <source>
        <dbReference type="ARBA" id="ARBA00004661"/>
    </source>
</evidence>
<keyword evidence="17 18" id="KW-0170">Cobalt</keyword>
<keyword evidence="13 18" id="KW-0862">Zinc</keyword>
<keyword evidence="12 18" id="KW-0547">Nucleotide-binding</keyword>
<dbReference type="EC" id="4.2.3.4" evidence="7 18"/>
<keyword evidence="10 18" id="KW-0028">Amino-acid biosynthesis</keyword>
<feature type="binding site" evidence="18">
    <location>
        <begin position="110"/>
        <end position="114"/>
    </location>
    <ligand>
        <name>NAD(+)</name>
        <dbReference type="ChEBI" id="CHEBI:57540"/>
    </ligand>
</feature>
<evidence type="ECO:0000256" key="17">
    <source>
        <dbReference type="ARBA" id="ARBA00023285"/>
    </source>
</evidence>
<dbReference type="GO" id="GO:0008652">
    <property type="term" value="P:amino acid biosynthetic process"/>
    <property type="evidence" value="ECO:0007669"/>
    <property type="project" value="UniProtKB-KW"/>
</dbReference>
<keyword evidence="11 18" id="KW-0479">Metal-binding</keyword>
<dbReference type="InterPro" id="IPR030963">
    <property type="entry name" value="DHQ_synth_fam"/>
</dbReference>
<comment type="cofactor">
    <cofactor evidence="3">
        <name>Zn(2+)</name>
        <dbReference type="ChEBI" id="CHEBI:29105"/>
    </cofactor>
</comment>
<dbReference type="Proteomes" id="UP000003560">
    <property type="component" value="Unassembled WGS sequence"/>
</dbReference>
<evidence type="ECO:0000256" key="4">
    <source>
        <dbReference type="ARBA" id="ARBA00004496"/>
    </source>
</evidence>
<dbReference type="GO" id="GO:0046872">
    <property type="term" value="F:metal ion binding"/>
    <property type="evidence" value="ECO:0007669"/>
    <property type="project" value="UniProtKB-KW"/>
</dbReference>
<reference evidence="21 22" key="2">
    <citation type="submission" date="2008-10" db="EMBL/GenBank/DDBJ databases">
        <authorList>
            <person name="Fulton L."/>
            <person name="Clifton S."/>
            <person name="Fulton B."/>
            <person name="Xu J."/>
            <person name="Minx P."/>
            <person name="Pepin K.H."/>
            <person name="Johnson M."/>
            <person name="Thiruvilangam P."/>
            <person name="Bhonagiri V."/>
            <person name="Nash W.E."/>
            <person name="Mardis E.R."/>
            <person name="Wilson R.K."/>
        </authorList>
    </citation>
    <scope>NUCLEOTIDE SEQUENCE [LARGE SCALE GENOMIC DNA]</scope>
    <source>
        <strain evidence="21 22">DSM 13279</strain>
    </source>
</reference>
<evidence type="ECO:0000256" key="9">
    <source>
        <dbReference type="ARBA" id="ARBA00022490"/>
    </source>
</evidence>
<sequence length="392" mass="41346">MTASAYTLDIQTAQPYQVHIGTFLLEQVGQIARSVAERARRALVVTDSNVGPLYAAPVLDGLNGAGCTASLVTFEAGEEHKRIETLSLILERAALDHLTRDDVIIALGGGVVGDVAGFAAATYMRGIANVQVPTTLLAMVDSSVGGKTAIDLENGKNLAGAFWQPRAVIADVGCLGTLSDEQFADGCGEVVKHAIIADAELFEELERTPLTPDLLKRDLSRVAWLIARNIDIKRAVVEQDEREAGLRKLLNFGHSIGHGIEAAEGYRLGHGACVGIGMVAIASASVTAGLCPEDVPERVARLLTAHGLSLAFEADPGEVYREALHDKKRSGDTIDLVVPRGIGAAALAPTPIEEFRRILEVGLACTRALAEEACQTAPAPATDPDADPNSRP</sequence>
<dbReference type="GO" id="GO:0000166">
    <property type="term" value="F:nucleotide binding"/>
    <property type="evidence" value="ECO:0007669"/>
    <property type="project" value="UniProtKB-KW"/>
</dbReference>
<dbReference type="Pfam" id="PF01761">
    <property type="entry name" value="DHQ_synthase"/>
    <property type="match status" value="1"/>
</dbReference>
<comment type="function">
    <text evidence="18">Catalyzes the conversion of 3-deoxy-D-arabino-heptulosonate 7-phosphate (DAHP) to dehydroquinate (DHQ).</text>
</comment>
<keyword evidence="15 18" id="KW-0057">Aromatic amino acid biosynthesis</keyword>
<evidence type="ECO:0000256" key="2">
    <source>
        <dbReference type="ARBA" id="ARBA00001911"/>
    </source>
</evidence>
<dbReference type="CDD" id="cd08195">
    <property type="entry name" value="DHQS"/>
    <property type="match status" value="1"/>
</dbReference>
<organism evidence="21 22">
    <name type="scientific">Collinsella stercoris DSM 13279</name>
    <dbReference type="NCBI Taxonomy" id="445975"/>
    <lineage>
        <taxon>Bacteria</taxon>
        <taxon>Bacillati</taxon>
        <taxon>Actinomycetota</taxon>
        <taxon>Coriobacteriia</taxon>
        <taxon>Coriobacteriales</taxon>
        <taxon>Coriobacteriaceae</taxon>
        <taxon>Collinsella</taxon>
    </lineage>
</organism>
<dbReference type="PANTHER" id="PTHR43622">
    <property type="entry name" value="3-DEHYDROQUINATE SYNTHASE"/>
    <property type="match status" value="1"/>
</dbReference>
<evidence type="ECO:0000256" key="16">
    <source>
        <dbReference type="ARBA" id="ARBA00023239"/>
    </source>
</evidence>
<feature type="binding site" evidence="18">
    <location>
        <position position="147"/>
    </location>
    <ligand>
        <name>NAD(+)</name>
        <dbReference type="ChEBI" id="CHEBI:57540"/>
    </ligand>
</feature>
<dbReference type="eggNOG" id="COG0337">
    <property type="taxonomic scope" value="Bacteria"/>
</dbReference>
<evidence type="ECO:0000259" key="19">
    <source>
        <dbReference type="Pfam" id="PF01761"/>
    </source>
</evidence>
<dbReference type="RefSeq" id="WP_006721148.1">
    <property type="nucleotide sequence ID" value="NZ_CP085935.1"/>
</dbReference>
<evidence type="ECO:0000256" key="1">
    <source>
        <dbReference type="ARBA" id="ARBA00001393"/>
    </source>
</evidence>
<evidence type="ECO:0000259" key="20">
    <source>
        <dbReference type="Pfam" id="PF24621"/>
    </source>
</evidence>
<evidence type="ECO:0000256" key="12">
    <source>
        <dbReference type="ARBA" id="ARBA00022741"/>
    </source>
</evidence>
<evidence type="ECO:0000256" key="18">
    <source>
        <dbReference type="HAMAP-Rule" id="MF_00110"/>
    </source>
</evidence>
<dbReference type="InterPro" id="IPR016037">
    <property type="entry name" value="DHQ_synth_AroB"/>
</dbReference>
<feature type="binding site" evidence="18">
    <location>
        <position position="254"/>
    </location>
    <ligand>
        <name>Zn(2+)</name>
        <dbReference type="ChEBI" id="CHEBI:29105"/>
    </ligand>
</feature>
<evidence type="ECO:0000256" key="6">
    <source>
        <dbReference type="ARBA" id="ARBA00005412"/>
    </source>
</evidence>
<comment type="caution">
    <text evidence="18">Lacks conserved residue(s) required for the propagation of feature annotation.</text>
</comment>
<name>B6GBP5_9ACTN</name>
<feature type="binding site" evidence="18">
    <location>
        <begin position="134"/>
        <end position="135"/>
    </location>
    <ligand>
        <name>NAD(+)</name>
        <dbReference type="ChEBI" id="CHEBI:57540"/>
    </ligand>
</feature>
<evidence type="ECO:0000256" key="11">
    <source>
        <dbReference type="ARBA" id="ARBA00022723"/>
    </source>
</evidence>
<accession>B6GBP5</accession>
<proteinExistence type="inferred from homology"/>
<dbReference type="InterPro" id="IPR056179">
    <property type="entry name" value="DHQS_C"/>
</dbReference>
<evidence type="ECO:0000256" key="7">
    <source>
        <dbReference type="ARBA" id="ARBA00013031"/>
    </source>
</evidence>
<comment type="catalytic activity">
    <reaction evidence="1 18">
        <text>7-phospho-2-dehydro-3-deoxy-D-arabino-heptonate = 3-dehydroquinate + phosphate</text>
        <dbReference type="Rhea" id="RHEA:21968"/>
        <dbReference type="ChEBI" id="CHEBI:32364"/>
        <dbReference type="ChEBI" id="CHEBI:43474"/>
        <dbReference type="ChEBI" id="CHEBI:58394"/>
        <dbReference type="EC" id="4.2.3.4"/>
    </reaction>
</comment>
<feature type="binding site" evidence="18">
    <location>
        <position position="270"/>
    </location>
    <ligand>
        <name>Zn(2+)</name>
        <dbReference type="ChEBI" id="CHEBI:29105"/>
    </ligand>
</feature>
<evidence type="ECO:0000256" key="10">
    <source>
        <dbReference type="ARBA" id="ARBA00022605"/>
    </source>
</evidence>
<dbReference type="EMBL" id="ABXJ01000080">
    <property type="protein sequence ID" value="EEA90299.1"/>
    <property type="molecule type" value="Genomic_DNA"/>
</dbReference>
<comment type="pathway">
    <text evidence="5 18">Metabolic intermediate biosynthesis; chorismate biosynthesis; chorismate from D-erythrose 4-phosphate and phosphoenolpyruvate: step 2/7.</text>
</comment>
<keyword evidence="14 18" id="KW-0520">NAD</keyword>
<dbReference type="InterPro" id="IPR030960">
    <property type="entry name" value="DHQS/DOIS_N"/>
</dbReference>
<evidence type="ECO:0000256" key="8">
    <source>
        <dbReference type="ARBA" id="ARBA00017684"/>
    </source>
</evidence>
<evidence type="ECO:0000313" key="22">
    <source>
        <dbReference type="Proteomes" id="UP000003560"/>
    </source>
</evidence>
<dbReference type="GO" id="GO:0009423">
    <property type="term" value="P:chorismate biosynthetic process"/>
    <property type="evidence" value="ECO:0007669"/>
    <property type="project" value="UniProtKB-UniRule"/>
</dbReference>
<evidence type="ECO:0000256" key="14">
    <source>
        <dbReference type="ARBA" id="ARBA00023027"/>
    </source>
</evidence>
<dbReference type="InterPro" id="IPR050071">
    <property type="entry name" value="Dehydroquinate_synthase"/>
</dbReference>
<comment type="cofactor">
    <cofactor evidence="18">
        <name>Co(2+)</name>
        <dbReference type="ChEBI" id="CHEBI:48828"/>
    </cofactor>
    <cofactor evidence="18">
        <name>Zn(2+)</name>
        <dbReference type="ChEBI" id="CHEBI:29105"/>
    </cofactor>
    <text evidence="18">Binds 1 divalent metal cation per subunit. Can use either Co(2+) or Zn(2+).</text>
</comment>
<protein>
    <recommendedName>
        <fullName evidence="8 18">3-dehydroquinate synthase</fullName>
        <shortName evidence="18">DHQS</shortName>
        <ecNumber evidence="7 18">4.2.3.4</ecNumber>
    </recommendedName>
</protein>
<keyword evidence="16 18" id="KW-0456">Lyase</keyword>
<evidence type="ECO:0000313" key="21">
    <source>
        <dbReference type="EMBL" id="EEA90299.1"/>
    </source>
</evidence>
<dbReference type="NCBIfam" id="TIGR01357">
    <property type="entry name" value="aroB"/>
    <property type="match status" value="1"/>
</dbReference>
<dbReference type="PANTHER" id="PTHR43622:SF7">
    <property type="entry name" value="3-DEHYDROQUINATE SYNTHASE, CHLOROPLASTIC"/>
    <property type="match status" value="1"/>
</dbReference>
<feature type="binding site" evidence="18">
    <location>
        <position position="189"/>
    </location>
    <ligand>
        <name>Zn(2+)</name>
        <dbReference type="ChEBI" id="CHEBI:29105"/>
    </ligand>
</feature>
<dbReference type="HAMAP" id="MF_00110">
    <property type="entry name" value="DHQ_synthase"/>
    <property type="match status" value="1"/>
</dbReference>
<dbReference type="HOGENOM" id="CLU_001201_0_2_11"/>
<dbReference type="GO" id="GO:0005737">
    <property type="term" value="C:cytoplasm"/>
    <property type="evidence" value="ECO:0007669"/>
    <property type="project" value="UniProtKB-SubCell"/>
</dbReference>
<comment type="cofactor">
    <cofactor evidence="2 18">
        <name>NAD(+)</name>
        <dbReference type="ChEBI" id="CHEBI:57540"/>
    </cofactor>
</comment>
<dbReference type="Gene3D" id="1.20.1090.10">
    <property type="entry name" value="Dehydroquinate synthase-like - alpha domain"/>
    <property type="match status" value="1"/>
</dbReference>
<dbReference type="STRING" id="445975.COLSTE_01508"/>
<feature type="binding site" evidence="18">
    <location>
        <begin position="174"/>
        <end position="177"/>
    </location>
    <ligand>
        <name>NAD(+)</name>
        <dbReference type="ChEBI" id="CHEBI:57540"/>
    </ligand>
</feature>
<evidence type="ECO:0000256" key="15">
    <source>
        <dbReference type="ARBA" id="ARBA00023141"/>
    </source>
</evidence>
<comment type="caution">
    <text evidence="21">The sequence shown here is derived from an EMBL/GenBank/DDBJ whole genome shotgun (WGS) entry which is preliminary data.</text>
</comment>
<dbReference type="FunFam" id="3.40.50.1970:FF:000007">
    <property type="entry name" value="Pentafunctional AROM polypeptide"/>
    <property type="match status" value="1"/>
</dbReference>
<gene>
    <name evidence="18 21" type="primary">aroB</name>
    <name evidence="21" type="ORF">COLSTE_01508</name>
</gene>
<dbReference type="UniPathway" id="UPA00053">
    <property type="reaction ID" value="UER00085"/>
</dbReference>
<dbReference type="OrthoDB" id="9806583at2"/>
<dbReference type="GeneID" id="98003231"/>